<evidence type="ECO:0000313" key="2">
    <source>
        <dbReference type="EMBL" id="GLI34806.1"/>
    </source>
</evidence>
<feature type="signal peptide" evidence="1">
    <location>
        <begin position="1"/>
        <end position="36"/>
    </location>
</feature>
<dbReference type="InterPro" id="IPR016195">
    <property type="entry name" value="Pol/histidinol_Pase-like"/>
</dbReference>
<dbReference type="SUPFAM" id="SSF89550">
    <property type="entry name" value="PHP domain-like"/>
    <property type="match status" value="1"/>
</dbReference>
<evidence type="ECO:0000313" key="3">
    <source>
        <dbReference type="Proteomes" id="UP001144372"/>
    </source>
</evidence>
<sequence>MIGSPWLKKATTSFAKVAAVTAAFSLLCGGLSPASAKHCPKPAERWLAGDFHQHTLYTDGSTSFDFVMEKDNEFGLDWWANSEHGGSRNRDGDGVKWLDTTKYPVNPILGDNAASGNMWRWQSLRDFVFPDILDARALYPDKRIFSGLEWNVPGHEHCSTAIVAKDAGAISAFEYQFDKSDTDKSRTGEVTPYGILAKQNGRDPDTQATKPLGSDRHADAVAACKWMEEQYKAGTIDNGWIIFAHIERAGVFKTGSSDGGYNIEHFRDFNNTAPDVCFGFEGAPGHQVNDFRGLGNKVTCVDGVCTSSDFGGTYGGVGYYTAKVGGLWDALLGEGRHWFNYANSDYHTHWTAGGDDFYPGEYQKTYVHVIDKNRNGEHDPDEIADGLRSGDAYFVHGDLIDHLEFSAQSRMELASMGGTLRIKDRYQSREPLVLTIKFKSPSTNNCVADGTFVTSCPAPVVDHIDLIAGKITGKVDSSSPDYTKATNETTKVIATFTADDWRTDRQGYNVISYRIKDLDDSMYFRLRGTNVPVNTPHETDEAGNPLPDALVTLDKDANGVRKISAAQEAWNDLWFYSNPIFVYVK</sequence>
<dbReference type="Proteomes" id="UP001144372">
    <property type="component" value="Unassembled WGS sequence"/>
</dbReference>
<keyword evidence="1" id="KW-0732">Signal</keyword>
<comment type="caution">
    <text evidence="2">The sequence shown here is derived from an EMBL/GenBank/DDBJ whole genome shotgun (WGS) entry which is preliminary data.</text>
</comment>
<proteinExistence type="predicted"/>
<protein>
    <recommendedName>
        <fullName evidence="4">DUF3604 domain-containing protein</fullName>
    </recommendedName>
</protein>
<evidence type="ECO:0000256" key="1">
    <source>
        <dbReference type="SAM" id="SignalP"/>
    </source>
</evidence>
<evidence type="ECO:0008006" key="4">
    <source>
        <dbReference type="Google" id="ProtNLM"/>
    </source>
</evidence>
<reference evidence="2" key="1">
    <citation type="submission" date="2022-12" db="EMBL/GenBank/DDBJ databases">
        <title>Reference genome sequencing for broad-spectrum identification of bacterial and archaeal isolates by mass spectrometry.</title>
        <authorList>
            <person name="Sekiguchi Y."/>
            <person name="Tourlousse D.M."/>
        </authorList>
    </citation>
    <scope>NUCLEOTIDE SEQUENCE</scope>
    <source>
        <strain evidence="2">ASRB1</strain>
    </source>
</reference>
<dbReference type="Gene3D" id="3.20.20.140">
    <property type="entry name" value="Metal-dependent hydrolases"/>
    <property type="match status" value="1"/>
</dbReference>
<organism evidence="2 3">
    <name type="scientific">Desulforhabdus amnigena</name>
    <dbReference type="NCBI Taxonomy" id="40218"/>
    <lineage>
        <taxon>Bacteria</taxon>
        <taxon>Pseudomonadati</taxon>
        <taxon>Thermodesulfobacteriota</taxon>
        <taxon>Syntrophobacteria</taxon>
        <taxon>Syntrophobacterales</taxon>
        <taxon>Syntrophobacteraceae</taxon>
        <taxon>Desulforhabdus</taxon>
    </lineage>
</organism>
<feature type="chain" id="PRO_5040971260" description="DUF3604 domain-containing protein" evidence="1">
    <location>
        <begin position="37"/>
        <end position="585"/>
    </location>
</feature>
<accession>A0A9W6FTY7</accession>
<dbReference type="AlphaFoldDB" id="A0A9W6FTY7"/>
<gene>
    <name evidence="2" type="ORF">DAMNIGENAA_22390</name>
</gene>
<dbReference type="RefSeq" id="WP_281794218.1">
    <property type="nucleotide sequence ID" value="NZ_BSDR01000001.1"/>
</dbReference>
<dbReference type="EMBL" id="BSDR01000001">
    <property type="protein sequence ID" value="GLI34806.1"/>
    <property type="molecule type" value="Genomic_DNA"/>
</dbReference>
<name>A0A9W6FTY7_9BACT</name>
<keyword evidence="3" id="KW-1185">Reference proteome</keyword>